<evidence type="ECO:0000313" key="2">
    <source>
        <dbReference type="EMBL" id="KAK4078797.1"/>
    </source>
</evidence>
<name>A0ABR0BJJ2_PURLI</name>
<feature type="compositionally biased region" description="Basic and acidic residues" evidence="1">
    <location>
        <begin position="268"/>
        <end position="283"/>
    </location>
</feature>
<evidence type="ECO:0000256" key="1">
    <source>
        <dbReference type="SAM" id="MobiDB-lite"/>
    </source>
</evidence>
<feature type="compositionally biased region" description="Low complexity" evidence="1">
    <location>
        <begin position="177"/>
        <end position="204"/>
    </location>
</feature>
<gene>
    <name evidence="2" type="ORF">Purlil1_11873</name>
</gene>
<evidence type="ECO:0000313" key="3">
    <source>
        <dbReference type="Proteomes" id="UP001287286"/>
    </source>
</evidence>
<accession>A0ABR0BJJ2</accession>
<feature type="region of interest" description="Disordered" evidence="1">
    <location>
        <begin position="141"/>
        <end position="232"/>
    </location>
</feature>
<protein>
    <submittedName>
        <fullName evidence="2">Uncharacterized protein</fullName>
    </submittedName>
</protein>
<dbReference type="Proteomes" id="UP001287286">
    <property type="component" value="Unassembled WGS sequence"/>
</dbReference>
<feature type="region of interest" description="Disordered" evidence="1">
    <location>
        <begin position="268"/>
        <end position="306"/>
    </location>
</feature>
<reference evidence="2 3" key="1">
    <citation type="journal article" date="2024" name="Microbiol. Resour. Announc.">
        <title>Genome annotations for the ascomycete fungi Trichoderma harzianum, Trichoderma aggressivum, and Purpureocillium lilacinum.</title>
        <authorList>
            <person name="Beijen E.P.W."/>
            <person name="Ohm R.A."/>
        </authorList>
    </citation>
    <scope>NUCLEOTIDE SEQUENCE [LARGE SCALE GENOMIC DNA]</scope>
    <source>
        <strain evidence="2 3">CBS 150709</strain>
    </source>
</reference>
<feature type="compositionally biased region" description="Basic residues" evidence="1">
    <location>
        <begin position="297"/>
        <end position="306"/>
    </location>
</feature>
<feature type="compositionally biased region" description="Basic and acidic residues" evidence="1">
    <location>
        <begin position="91"/>
        <end position="106"/>
    </location>
</feature>
<proteinExistence type="predicted"/>
<feature type="region of interest" description="Disordered" evidence="1">
    <location>
        <begin position="77"/>
        <end position="123"/>
    </location>
</feature>
<comment type="caution">
    <text evidence="2">The sequence shown here is derived from an EMBL/GenBank/DDBJ whole genome shotgun (WGS) entry which is preliminary data.</text>
</comment>
<keyword evidence="3" id="KW-1185">Reference proteome</keyword>
<dbReference type="EMBL" id="JAWRVI010000080">
    <property type="protein sequence ID" value="KAK4078797.1"/>
    <property type="molecule type" value="Genomic_DNA"/>
</dbReference>
<organism evidence="2 3">
    <name type="scientific">Purpureocillium lilacinum</name>
    <name type="common">Paecilomyces lilacinus</name>
    <dbReference type="NCBI Taxonomy" id="33203"/>
    <lineage>
        <taxon>Eukaryota</taxon>
        <taxon>Fungi</taxon>
        <taxon>Dikarya</taxon>
        <taxon>Ascomycota</taxon>
        <taxon>Pezizomycotina</taxon>
        <taxon>Sordariomycetes</taxon>
        <taxon>Hypocreomycetidae</taxon>
        <taxon>Hypocreales</taxon>
        <taxon>Ophiocordycipitaceae</taxon>
        <taxon>Purpureocillium</taxon>
    </lineage>
</organism>
<sequence>MDGAFKVDPRAQSCIHESCGSPPHRGRDDAITIRRRLSVIGRALCEGGLHAPGAVWLAGVRGGEQPQTGFDARIEGLPTMRRGSPRKRRDLAHDDDKAINPEEQRTHNTMPLFGSRREPSPEVVPVHDTAAAPRKHNSLFHRHEPAPAPAPVPATTHHKTGTGGGLFHRNRTPSPPATTTTHGSSSLLHHSRTSHSISSRSSADSSHHRHSSGSKPGLLSRAMGRHGDDDVDPSILQARERVMDAEQAEVQADRALEEARLRVREAREHARRVEAEAEEDARRARVKQRHAKEVTKRGKGLGRHGI</sequence>